<gene>
    <name evidence="2" type="ORF">SAMN05444280_101148</name>
</gene>
<evidence type="ECO:0000259" key="1">
    <source>
        <dbReference type="SMART" id="SM01321"/>
    </source>
</evidence>
<evidence type="ECO:0000313" key="3">
    <source>
        <dbReference type="Proteomes" id="UP000184050"/>
    </source>
</evidence>
<evidence type="ECO:0000313" key="2">
    <source>
        <dbReference type="EMBL" id="SHI33948.1"/>
    </source>
</evidence>
<dbReference type="STRING" id="1168035.SAMN05444280_101148"/>
<dbReference type="GO" id="GO:0006313">
    <property type="term" value="P:DNA transposition"/>
    <property type="evidence" value="ECO:0007669"/>
    <property type="project" value="InterPro"/>
</dbReference>
<sequence length="196" mass="23368">MSTPREPFEQEGWYHVFNHARGKDNLFSSESDYNTFLQLIEKYILPIAGIYAYSLMPNHFHFLVRIKKITIPEKFKNENDYIAHQWGNTQNTYSKKINYKRGTRGGLFCQSVDRNLINSEEYRQMAVVYIHINPVKHGFSASPENWKFSSYKSIIGKGVTKIERDEVISWFENRENFIFYHKSNADDIYREKFNLR</sequence>
<name>A0A1M6AC35_9BACT</name>
<dbReference type="AlphaFoldDB" id="A0A1M6AC35"/>
<protein>
    <recommendedName>
        <fullName evidence="1">Transposase IS200-like domain-containing protein</fullName>
    </recommendedName>
</protein>
<dbReference type="RefSeq" id="WP_073164060.1">
    <property type="nucleotide sequence ID" value="NZ_FQZE01000001.1"/>
</dbReference>
<dbReference type="InterPro" id="IPR002686">
    <property type="entry name" value="Transposase_17"/>
</dbReference>
<accession>A0A1M6AC35</accession>
<dbReference type="Gene3D" id="3.30.70.1290">
    <property type="entry name" value="Transposase IS200-like"/>
    <property type="match status" value="1"/>
</dbReference>
<dbReference type="InterPro" id="IPR036515">
    <property type="entry name" value="Transposase_17_sf"/>
</dbReference>
<organism evidence="2 3">
    <name type="scientific">Tangfeifania diversioriginum</name>
    <dbReference type="NCBI Taxonomy" id="1168035"/>
    <lineage>
        <taxon>Bacteria</taxon>
        <taxon>Pseudomonadati</taxon>
        <taxon>Bacteroidota</taxon>
        <taxon>Bacteroidia</taxon>
        <taxon>Marinilabiliales</taxon>
        <taxon>Prolixibacteraceae</taxon>
        <taxon>Tangfeifania</taxon>
    </lineage>
</organism>
<dbReference type="GO" id="GO:0004803">
    <property type="term" value="F:transposase activity"/>
    <property type="evidence" value="ECO:0007669"/>
    <property type="project" value="InterPro"/>
</dbReference>
<dbReference type="SUPFAM" id="SSF143422">
    <property type="entry name" value="Transposase IS200-like"/>
    <property type="match status" value="1"/>
</dbReference>
<dbReference type="EMBL" id="FQZE01000001">
    <property type="protein sequence ID" value="SHI33948.1"/>
    <property type="molecule type" value="Genomic_DNA"/>
</dbReference>
<dbReference type="Proteomes" id="UP000184050">
    <property type="component" value="Unassembled WGS sequence"/>
</dbReference>
<proteinExistence type="predicted"/>
<dbReference type="SMART" id="SM01321">
    <property type="entry name" value="Y1_Tnp"/>
    <property type="match status" value="1"/>
</dbReference>
<dbReference type="OrthoDB" id="9788881at2"/>
<feature type="domain" description="Transposase IS200-like" evidence="1">
    <location>
        <begin position="9"/>
        <end position="133"/>
    </location>
</feature>
<keyword evidence="3" id="KW-1185">Reference proteome</keyword>
<dbReference type="GO" id="GO:0003677">
    <property type="term" value="F:DNA binding"/>
    <property type="evidence" value="ECO:0007669"/>
    <property type="project" value="InterPro"/>
</dbReference>
<reference evidence="2 3" key="1">
    <citation type="submission" date="2016-11" db="EMBL/GenBank/DDBJ databases">
        <authorList>
            <person name="Jaros S."/>
            <person name="Januszkiewicz K."/>
            <person name="Wedrychowicz H."/>
        </authorList>
    </citation>
    <scope>NUCLEOTIDE SEQUENCE [LARGE SCALE GENOMIC DNA]</scope>
    <source>
        <strain evidence="2 3">DSM 27063</strain>
    </source>
</reference>
<dbReference type="PANTHER" id="PTHR34322:SF2">
    <property type="entry name" value="TRANSPOSASE IS200-LIKE DOMAIN-CONTAINING PROTEIN"/>
    <property type="match status" value="1"/>
</dbReference>
<dbReference type="PANTHER" id="PTHR34322">
    <property type="entry name" value="TRANSPOSASE, Y1_TNP DOMAIN-CONTAINING"/>
    <property type="match status" value="1"/>
</dbReference>